<dbReference type="InterPro" id="IPR008972">
    <property type="entry name" value="Cupredoxin"/>
</dbReference>
<evidence type="ECO:0000256" key="11">
    <source>
        <dbReference type="ARBA" id="ARBA00023004"/>
    </source>
</evidence>
<evidence type="ECO:0000256" key="19">
    <source>
        <dbReference type="SAM" id="Phobius"/>
    </source>
</evidence>
<organism evidence="23 24">
    <name type="scientific">Pseudidiomarina aestuarii</name>
    <dbReference type="NCBI Taxonomy" id="624146"/>
    <lineage>
        <taxon>Bacteria</taxon>
        <taxon>Pseudomonadati</taxon>
        <taxon>Pseudomonadota</taxon>
        <taxon>Gammaproteobacteria</taxon>
        <taxon>Alteromonadales</taxon>
        <taxon>Idiomarinaceae</taxon>
        <taxon>Pseudidiomarina</taxon>
    </lineage>
</organism>
<dbReference type="InterPro" id="IPR001505">
    <property type="entry name" value="Copper_CuA"/>
</dbReference>
<comment type="caution">
    <text evidence="23">The sequence shown here is derived from an EMBL/GenBank/DDBJ whole genome shotgun (WGS) entry which is preliminary data.</text>
</comment>
<dbReference type="InterPro" id="IPR011759">
    <property type="entry name" value="Cyt_c_oxidase_su2_TM_dom"/>
</dbReference>
<evidence type="ECO:0000256" key="5">
    <source>
        <dbReference type="ARBA" id="ARBA00022660"/>
    </source>
</evidence>
<dbReference type="GO" id="GO:0020037">
    <property type="term" value="F:heme binding"/>
    <property type="evidence" value="ECO:0007669"/>
    <property type="project" value="InterPro"/>
</dbReference>
<proteinExistence type="inferred from homology"/>
<accession>A0A7Z7EU98</accession>
<dbReference type="PRINTS" id="PR01166">
    <property type="entry name" value="CYCOXIDASEII"/>
</dbReference>
<sequence length="405" mass="45851">MLFLFLLTSLFFRLALRCFRGSPRRKNERRCRVRTRLITALVAGLPLAASAQSQFNLTQGVTDISNRVYDLHMTIFYICCIIGVIVFGAMFWSMFRHRKSKGRKPATFHENVKVEIAWTIVPFLILVGMAIPATSTLIAMEDVSESEVTVLVTGSQWKWHYRYFDHEVEYFSLLATPRDQITNRLDKGENYLLEVDRPLVIPTGKKVRFLITSDDVIHSWWVPAFAVKKDANPGFINEAWTRVDEPGIYRGQCAELCGKDHGYMPVVVIAKEPAEYEAWITEQETIQREAKEEEQRLLSMSMSMEELMELGERVYLGSCAACHQPNGQGIPGVFPSLVGTEMVKNDIPGHIDIVVNGKNGTAMQAFANQLSLREIAAVVTYERNAWGNDTGDIVQAADVNEYVNQ</sequence>
<dbReference type="PROSITE" id="PS51007">
    <property type="entry name" value="CYTC"/>
    <property type="match status" value="1"/>
</dbReference>
<dbReference type="Pfam" id="PF02790">
    <property type="entry name" value="COX2_TM"/>
    <property type="match status" value="1"/>
</dbReference>
<dbReference type="PANTHER" id="PTHR22888">
    <property type="entry name" value="CYTOCHROME C OXIDASE, SUBUNIT II"/>
    <property type="match status" value="1"/>
</dbReference>
<dbReference type="Pfam" id="PF13442">
    <property type="entry name" value="Cytochrome_CBB3"/>
    <property type="match status" value="1"/>
</dbReference>
<dbReference type="SUPFAM" id="SSF81464">
    <property type="entry name" value="Cytochrome c oxidase subunit II-like, transmembrane region"/>
    <property type="match status" value="1"/>
</dbReference>
<keyword evidence="4 16" id="KW-0349">Heme</keyword>
<evidence type="ECO:0000259" key="21">
    <source>
        <dbReference type="PROSITE" id="PS50999"/>
    </source>
</evidence>
<dbReference type="NCBIfam" id="TIGR02866">
    <property type="entry name" value="CoxB"/>
    <property type="match status" value="1"/>
</dbReference>
<evidence type="ECO:0000256" key="8">
    <source>
        <dbReference type="ARBA" id="ARBA00022967"/>
    </source>
</evidence>
<dbReference type="InterPro" id="IPR036909">
    <property type="entry name" value="Cyt_c-like_dom_sf"/>
</dbReference>
<comment type="catalytic activity">
    <reaction evidence="15 18">
        <text>4 Fe(II)-[cytochrome c] + O2 + 8 H(+)(in) = 4 Fe(III)-[cytochrome c] + 2 H2O + 4 H(+)(out)</text>
        <dbReference type="Rhea" id="RHEA:11436"/>
        <dbReference type="Rhea" id="RHEA-COMP:10350"/>
        <dbReference type="Rhea" id="RHEA-COMP:14399"/>
        <dbReference type="ChEBI" id="CHEBI:15377"/>
        <dbReference type="ChEBI" id="CHEBI:15378"/>
        <dbReference type="ChEBI" id="CHEBI:15379"/>
        <dbReference type="ChEBI" id="CHEBI:29033"/>
        <dbReference type="ChEBI" id="CHEBI:29034"/>
        <dbReference type="EC" id="7.1.1.9"/>
    </reaction>
</comment>
<protein>
    <recommendedName>
        <fullName evidence="18">Cytochrome c oxidase subunit 2</fullName>
        <ecNumber evidence="18">7.1.1.9</ecNumber>
    </recommendedName>
</protein>
<dbReference type="AlphaFoldDB" id="A0A7Z7EU98"/>
<comment type="subcellular location">
    <subcellularLocation>
        <location evidence="17">Cell membrane</location>
        <topology evidence="17">Multi-pass membrane protein</topology>
    </subcellularLocation>
    <subcellularLocation>
        <location evidence="1">Membrane</location>
        <topology evidence="1">Multi-pass membrane protein</topology>
    </subcellularLocation>
</comment>
<dbReference type="PANTHER" id="PTHR22888:SF9">
    <property type="entry name" value="CYTOCHROME C OXIDASE SUBUNIT 2"/>
    <property type="match status" value="1"/>
</dbReference>
<evidence type="ECO:0000256" key="16">
    <source>
        <dbReference type="PROSITE-ProRule" id="PRU00433"/>
    </source>
</evidence>
<dbReference type="Proteomes" id="UP000287766">
    <property type="component" value="Unassembled WGS sequence"/>
</dbReference>
<evidence type="ECO:0000259" key="20">
    <source>
        <dbReference type="PROSITE" id="PS50857"/>
    </source>
</evidence>
<keyword evidence="7 16" id="KW-0479">Metal-binding</keyword>
<dbReference type="Gene3D" id="2.60.40.420">
    <property type="entry name" value="Cupredoxins - blue copper proteins"/>
    <property type="match status" value="1"/>
</dbReference>
<reference evidence="24" key="1">
    <citation type="journal article" date="2018" name="Front. Microbiol.">
        <title>Genome-Based Analysis Reveals the Taxonomy and Diversity of the Family Idiomarinaceae.</title>
        <authorList>
            <person name="Liu Y."/>
            <person name="Lai Q."/>
            <person name="Shao Z."/>
        </authorList>
    </citation>
    <scope>NUCLEOTIDE SEQUENCE [LARGE SCALE GENOMIC DNA]</scope>
    <source>
        <strain evidence="24">KYW314</strain>
    </source>
</reference>
<dbReference type="PROSITE" id="PS50999">
    <property type="entry name" value="COX2_TM"/>
    <property type="match status" value="1"/>
</dbReference>
<evidence type="ECO:0000256" key="17">
    <source>
        <dbReference type="RuleBase" id="RU000456"/>
    </source>
</evidence>
<keyword evidence="12 18" id="KW-0186">Copper</keyword>
<evidence type="ECO:0000256" key="13">
    <source>
        <dbReference type="ARBA" id="ARBA00023136"/>
    </source>
</evidence>
<evidence type="ECO:0000256" key="9">
    <source>
        <dbReference type="ARBA" id="ARBA00022982"/>
    </source>
</evidence>
<dbReference type="GO" id="GO:0005507">
    <property type="term" value="F:copper ion binding"/>
    <property type="evidence" value="ECO:0007669"/>
    <property type="project" value="InterPro"/>
</dbReference>
<dbReference type="InterPro" id="IPR036257">
    <property type="entry name" value="Cyt_c_oxidase_su2_TM_sf"/>
</dbReference>
<dbReference type="EMBL" id="PIPR01000001">
    <property type="protein sequence ID" value="RUO41902.1"/>
    <property type="molecule type" value="Genomic_DNA"/>
</dbReference>
<dbReference type="InterPro" id="IPR009056">
    <property type="entry name" value="Cyt_c-like_dom"/>
</dbReference>
<dbReference type="Gene3D" id="1.10.760.10">
    <property type="entry name" value="Cytochrome c-like domain"/>
    <property type="match status" value="1"/>
</dbReference>
<keyword evidence="24" id="KW-1185">Reference proteome</keyword>
<keyword evidence="13 19" id="KW-0472">Membrane</keyword>
<comment type="cofactor">
    <cofactor evidence="18">
        <name>Cu cation</name>
        <dbReference type="ChEBI" id="CHEBI:23378"/>
    </cofactor>
    <text evidence="18">Binds a copper A center.</text>
</comment>
<dbReference type="SUPFAM" id="SSF49503">
    <property type="entry name" value="Cupredoxins"/>
    <property type="match status" value="1"/>
</dbReference>
<dbReference type="InterPro" id="IPR014222">
    <property type="entry name" value="Cyt_c_oxidase_su2"/>
</dbReference>
<keyword evidence="10 19" id="KW-1133">Transmembrane helix</keyword>
<feature type="domain" description="Cytochrome oxidase subunit II transmembrane region profile" evidence="21">
    <location>
        <begin position="49"/>
        <end position="144"/>
    </location>
</feature>
<evidence type="ECO:0000256" key="18">
    <source>
        <dbReference type="RuleBase" id="RU004024"/>
    </source>
</evidence>
<dbReference type="GO" id="GO:0042773">
    <property type="term" value="P:ATP synthesis coupled electron transport"/>
    <property type="evidence" value="ECO:0007669"/>
    <property type="project" value="TreeGrafter"/>
</dbReference>
<keyword evidence="6 17" id="KW-0812">Transmembrane</keyword>
<keyword evidence="9 17" id="KW-0249">Electron transport</keyword>
<dbReference type="GO" id="GO:0005886">
    <property type="term" value="C:plasma membrane"/>
    <property type="evidence" value="ECO:0007669"/>
    <property type="project" value="UniProtKB-SubCell"/>
</dbReference>
<evidence type="ECO:0000313" key="24">
    <source>
        <dbReference type="Proteomes" id="UP000287766"/>
    </source>
</evidence>
<dbReference type="Gene3D" id="1.10.287.90">
    <property type="match status" value="1"/>
</dbReference>
<keyword evidence="8" id="KW-1278">Translocase</keyword>
<evidence type="ECO:0000259" key="22">
    <source>
        <dbReference type="PROSITE" id="PS51007"/>
    </source>
</evidence>
<feature type="transmembrane region" description="Helical" evidence="19">
    <location>
        <begin position="75"/>
        <end position="95"/>
    </location>
</feature>
<keyword evidence="3 17" id="KW-0813">Transport</keyword>
<name>A0A7Z7EU98_9GAMM</name>
<dbReference type="PROSITE" id="PS00078">
    <property type="entry name" value="COX2"/>
    <property type="match status" value="1"/>
</dbReference>
<evidence type="ECO:0000256" key="14">
    <source>
        <dbReference type="ARBA" id="ARBA00024688"/>
    </source>
</evidence>
<dbReference type="InterPro" id="IPR002429">
    <property type="entry name" value="CcO_II-like_C"/>
</dbReference>
<evidence type="ECO:0000256" key="3">
    <source>
        <dbReference type="ARBA" id="ARBA00022448"/>
    </source>
</evidence>
<comment type="function">
    <text evidence="14 18">Subunits I and II form the functional core of the enzyme complex. Electrons originating in cytochrome c are transferred via heme a and Cu(A) to the binuclear center formed by heme a3 and Cu(B).</text>
</comment>
<dbReference type="InterPro" id="IPR045187">
    <property type="entry name" value="CcO_II"/>
</dbReference>
<evidence type="ECO:0000256" key="12">
    <source>
        <dbReference type="ARBA" id="ARBA00023008"/>
    </source>
</evidence>
<evidence type="ECO:0000256" key="1">
    <source>
        <dbReference type="ARBA" id="ARBA00004141"/>
    </source>
</evidence>
<dbReference type="PROSITE" id="PS50857">
    <property type="entry name" value="COX2_CUA"/>
    <property type="match status" value="1"/>
</dbReference>
<evidence type="ECO:0000313" key="23">
    <source>
        <dbReference type="EMBL" id="RUO41902.1"/>
    </source>
</evidence>
<feature type="domain" description="Cytochrome oxidase subunit II copper A binding" evidence="20">
    <location>
        <begin position="145"/>
        <end position="282"/>
    </location>
</feature>
<evidence type="ECO:0000256" key="2">
    <source>
        <dbReference type="ARBA" id="ARBA00007866"/>
    </source>
</evidence>
<dbReference type="EC" id="7.1.1.9" evidence="18"/>
<keyword evidence="5 17" id="KW-0679">Respiratory chain</keyword>
<feature type="domain" description="Cytochrome c" evidence="22">
    <location>
        <begin position="306"/>
        <end position="386"/>
    </location>
</feature>
<evidence type="ECO:0000256" key="10">
    <source>
        <dbReference type="ARBA" id="ARBA00022989"/>
    </source>
</evidence>
<gene>
    <name evidence="23" type="primary">coxB</name>
    <name evidence="23" type="ORF">CWE22_07070</name>
</gene>
<evidence type="ECO:0000256" key="15">
    <source>
        <dbReference type="ARBA" id="ARBA00047816"/>
    </source>
</evidence>
<dbReference type="SUPFAM" id="SSF46626">
    <property type="entry name" value="Cytochrome c"/>
    <property type="match status" value="1"/>
</dbReference>
<keyword evidence="11 16" id="KW-0408">Iron</keyword>
<evidence type="ECO:0000256" key="6">
    <source>
        <dbReference type="ARBA" id="ARBA00022692"/>
    </source>
</evidence>
<comment type="similarity">
    <text evidence="2 17">Belongs to the cytochrome c oxidase subunit 2 family.</text>
</comment>
<feature type="transmembrane region" description="Helical" evidence="19">
    <location>
        <begin position="116"/>
        <end position="140"/>
    </location>
</feature>
<evidence type="ECO:0000256" key="4">
    <source>
        <dbReference type="ARBA" id="ARBA00022617"/>
    </source>
</evidence>
<dbReference type="GO" id="GO:0004129">
    <property type="term" value="F:cytochrome-c oxidase activity"/>
    <property type="evidence" value="ECO:0007669"/>
    <property type="project" value="UniProtKB-EC"/>
</dbReference>
<evidence type="ECO:0000256" key="7">
    <source>
        <dbReference type="ARBA" id="ARBA00022723"/>
    </source>
</evidence>
<dbReference type="GO" id="GO:0016491">
    <property type="term" value="F:oxidoreductase activity"/>
    <property type="evidence" value="ECO:0007669"/>
    <property type="project" value="InterPro"/>
</dbReference>
<dbReference type="Pfam" id="PF00116">
    <property type="entry name" value="COX2"/>
    <property type="match status" value="1"/>
</dbReference>